<dbReference type="EMBL" id="CEKZ01000022">
    <property type="protein sequence ID" value="CEQ04944.1"/>
    <property type="molecule type" value="Genomic_DNA"/>
</dbReference>
<evidence type="ECO:0000313" key="3">
    <source>
        <dbReference type="Proteomes" id="UP000049127"/>
    </source>
</evidence>
<protein>
    <submittedName>
        <fullName evidence="2">Uncharacterized protein</fullName>
    </submittedName>
</protein>
<keyword evidence="1" id="KW-0472">Membrane</keyword>
<dbReference type="RefSeq" id="WP_195346331.1">
    <property type="nucleotide sequence ID" value="NZ_CDLJ01000020.1"/>
</dbReference>
<gene>
    <name evidence="2" type="ORF">R28058_26611</name>
</gene>
<dbReference type="Proteomes" id="UP000049127">
    <property type="component" value="Unassembled WGS sequence"/>
</dbReference>
<proteinExistence type="predicted"/>
<sequence length="49" mass="5978">MNINYSMIIVVMLFVILISIQYTLNKIYRTLNEMKVLMYKDRLRDGKYD</sequence>
<organism evidence="2 3">
    <name type="scientific">Paraclostridium sordellii</name>
    <name type="common">Clostridium sordellii</name>
    <dbReference type="NCBI Taxonomy" id="1505"/>
    <lineage>
        <taxon>Bacteria</taxon>
        <taxon>Bacillati</taxon>
        <taxon>Bacillota</taxon>
        <taxon>Clostridia</taxon>
        <taxon>Peptostreptococcales</taxon>
        <taxon>Peptostreptococcaceae</taxon>
        <taxon>Paraclostridium</taxon>
    </lineage>
</organism>
<evidence type="ECO:0000256" key="1">
    <source>
        <dbReference type="SAM" id="Phobius"/>
    </source>
</evidence>
<keyword evidence="1" id="KW-0812">Transmembrane</keyword>
<accession>A0A0A8VPW5</accession>
<evidence type="ECO:0000313" key="2">
    <source>
        <dbReference type="EMBL" id="CEQ04944.1"/>
    </source>
</evidence>
<feature type="transmembrane region" description="Helical" evidence="1">
    <location>
        <begin position="6"/>
        <end position="24"/>
    </location>
</feature>
<dbReference type="AlphaFoldDB" id="A0A0A8VPW5"/>
<reference evidence="2 3" key="1">
    <citation type="submission" date="2015-01" db="EMBL/GenBank/DDBJ databases">
        <authorList>
            <person name="Aslett A.Martin."/>
            <person name="De Silva Nishadi"/>
        </authorList>
    </citation>
    <scope>NUCLEOTIDE SEQUENCE [LARGE SCALE GENOMIC DNA]</scope>
    <source>
        <strain evidence="2 3">R28058</strain>
    </source>
</reference>
<keyword evidence="1" id="KW-1133">Transmembrane helix</keyword>
<name>A0A0A8VPW5_PARSO</name>